<keyword evidence="6" id="KW-0472">Membrane</keyword>
<evidence type="ECO:0000313" key="8">
    <source>
        <dbReference type="EMBL" id="MBO0356466.1"/>
    </source>
</evidence>
<evidence type="ECO:0000256" key="4">
    <source>
        <dbReference type="ARBA" id="ARBA00022692"/>
    </source>
</evidence>
<reference evidence="8" key="1">
    <citation type="submission" date="2021-03" db="EMBL/GenBank/DDBJ databases">
        <authorList>
            <person name="Kim M.K."/>
        </authorList>
    </citation>
    <scope>NUCLEOTIDE SEQUENCE</scope>
    <source>
        <strain evidence="8">BT186</strain>
    </source>
</reference>
<dbReference type="Proteomes" id="UP000664144">
    <property type="component" value="Unassembled WGS sequence"/>
</dbReference>
<dbReference type="RefSeq" id="WP_206979974.1">
    <property type="nucleotide sequence ID" value="NZ_JAFLQZ010000001.1"/>
</dbReference>
<protein>
    <recommendedName>
        <fullName evidence="7">YetF C-terminal domain-containing protein</fullName>
    </recommendedName>
</protein>
<evidence type="ECO:0000256" key="1">
    <source>
        <dbReference type="ARBA" id="ARBA00004651"/>
    </source>
</evidence>
<dbReference type="Gene3D" id="3.30.240.20">
    <property type="entry name" value="bsu07140 like domains"/>
    <property type="match status" value="1"/>
</dbReference>
<dbReference type="EMBL" id="JAFLQZ010000001">
    <property type="protein sequence ID" value="MBO0356466.1"/>
    <property type="molecule type" value="Genomic_DNA"/>
</dbReference>
<feature type="domain" description="YetF C-terminal" evidence="7">
    <location>
        <begin position="99"/>
        <end position="165"/>
    </location>
</feature>
<comment type="caution">
    <text evidence="8">The sequence shown here is derived from an EMBL/GenBank/DDBJ whole genome shotgun (WGS) entry which is preliminary data.</text>
</comment>
<dbReference type="AlphaFoldDB" id="A0A939ET54"/>
<comment type="similarity">
    <text evidence="2">Belongs to the UPF0702 family.</text>
</comment>
<keyword evidence="5" id="KW-1133">Transmembrane helix</keyword>
<evidence type="ECO:0000313" key="9">
    <source>
        <dbReference type="Proteomes" id="UP000664144"/>
    </source>
</evidence>
<name>A0A939ET54_9BACT</name>
<dbReference type="InterPro" id="IPR007353">
    <property type="entry name" value="DUF421"/>
</dbReference>
<organism evidence="8 9">
    <name type="scientific">Hymenobacter telluris</name>
    <dbReference type="NCBI Taxonomy" id="2816474"/>
    <lineage>
        <taxon>Bacteria</taxon>
        <taxon>Pseudomonadati</taxon>
        <taxon>Bacteroidota</taxon>
        <taxon>Cytophagia</taxon>
        <taxon>Cytophagales</taxon>
        <taxon>Hymenobacteraceae</taxon>
        <taxon>Hymenobacter</taxon>
    </lineage>
</organism>
<dbReference type="Pfam" id="PF04239">
    <property type="entry name" value="DUF421"/>
    <property type="match status" value="1"/>
</dbReference>
<comment type="subcellular location">
    <subcellularLocation>
        <location evidence="1">Cell membrane</location>
        <topology evidence="1">Multi-pass membrane protein</topology>
    </subcellularLocation>
</comment>
<evidence type="ECO:0000256" key="5">
    <source>
        <dbReference type="ARBA" id="ARBA00022989"/>
    </source>
</evidence>
<evidence type="ECO:0000256" key="2">
    <source>
        <dbReference type="ARBA" id="ARBA00006448"/>
    </source>
</evidence>
<evidence type="ECO:0000256" key="3">
    <source>
        <dbReference type="ARBA" id="ARBA00022475"/>
    </source>
</evidence>
<dbReference type="PANTHER" id="PTHR34582">
    <property type="entry name" value="UPF0702 TRANSMEMBRANE PROTEIN YCAP"/>
    <property type="match status" value="1"/>
</dbReference>
<dbReference type="GO" id="GO:0005886">
    <property type="term" value="C:plasma membrane"/>
    <property type="evidence" value="ECO:0007669"/>
    <property type="project" value="UniProtKB-SubCell"/>
</dbReference>
<keyword evidence="3" id="KW-1003">Cell membrane</keyword>
<evidence type="ECO:0000256" key="6">
    <source>
        <dbReference type="ARBA" id="ARBA00023136"/>
    </source>
</evidence>
<dbReference type="InterPro" id="IPR023090">
    <property type="entry name" value="UPF0702_alpha/beta_dom_sf"/>
</dbReference>
<keyword evidence="9" id="KW-1185">Reference proteome</keyword>
<sequence length="165" mass="17998">MEMFFSELFGLEATAKTMTPGQMCARTLVVFVLALVLLRLSGRRTFASNNSLDMIVKFMMGAILSRTITGDASFPGTLAAAVTLVAVHRALAYAVFMSPWLHRLVKGEASVLAEGVQIDKKALQRAHISEADMRADIRTTANLDDLAETKTVRLEHDGSISVIKK</sequence>
<keyword evidence="4" id="KW-0812">Transmembrane</keyword>
<proteinExistence type="inferred from homology"/>
<gene>
    <name evidence="8" type="ORF">J0X19_00780</name>
</gene>
<evidence type="ECO:0000259" key="7">
    <source>
        <dbReference type="Pfam" id="PF04239"/>
    </source>
</evidence>
<dbReference type="PANTHER" id="PTHR34582:SF6">
    <property type="entry name" value="UPF0702 TRANSMEMBRANE PROTEIN YCAP"/>
    <property type="match status" value="1"/>
</dbReference>
<accession>A0A939ET54</accession>